<dbReference type="HOGENOM" id="CLU_1536567_0_0_2"/>
<gene>
    <name evidence="3" type="ordered locus">Igag_0595</name>
</gene>
<proteinExistence type="predicted"/>
<evidence type="ECO:0000313" key="4">
    <source>
        <dbReference type="Proteomes" id="UP000001304"/>
    </source>
</evidence>
<reference evidence="3 4" key="1">
    <citation type="journal article" date="2010" name="Stand. Genomic Sci.">
        <title>Complete genome sequence of Ignisphaera aggregans type strain (AQ1.S1).</title>
        <authorList>
            <person name="Goker M."/>
            <person name="Held B."/>
            <person name="Lapidus A."/>
            <person name="Nolan M."/>
            <person name="Spring S."/>
            <person name="Yasawong M."/>
            <person name="Lucas S."/>
            <person name="Glavina Del Rio T."/>
            <person name="Tice H."/>
            <person name="Cheng J.F."/>
            <person name="Goodwin L."/>
            <person name="Tapia R."/>
            <person name="Pitluck S."/>
            <person name="Liolios K."/>
            <person name="Ivanova N."/>
            <person name="Mavromatis K."/>
            <person name="Mikhailova N."/>
            <person name="Pati A."/>
            <person name="Chen A."/>
            <person name="Palaniappan K."/>
            <person name="Brambilla E."/>
            <person name="Land M."/>
            <person name="Hauser L."/>
            <person name="Chang Y.J."/>
            <person name="Jeffries C.D."/>
            <person name="Brettin T."/>
            <person name="Detter J.C."/>
            <person name="Han C."/>
            <person name="Rohde M."/>
            <person name="Sikorski J."/>
            <person name="Woyke T."/>
            <person name="Bristow J."/>
            <person name="Eisen J.A."/>
            <person name="Markowitz V."/>
            <person name="Hugenholtz P."/>
            <person name="Kyrpides N.C."/>
            <person name="Klenk H.P."/>
        </authorList>
    </citation>
    <scope>NUCLEOTIDE SEQUENCE [LARGE SCALE GENOMIC DNA]</scope>
    <source>
        <strain evidence="4">DSM 17230 / JCM 13409 / AQ1.S1</strain>
    </source>
</reference>
<evidence type="ECO:0000259" key="2">
    <source>
        <dbReference type="Pfam" id="PF17884"/>
    </source>
</evidence>
<feature type="domain" description="DUF5591" evidence="2">
    <location>
        <begin position="50"/>
        <end position="187"/>
    </location>
</feature>
<dbReference type="Proteomes" id="UP000001304">
    <property type="component" value="Chromosome"/>
</dbReference>
<dbReference type="SUPFAM" id="SSF52141">
    <property type="entry name" value="Uracil-DNA glycosylase-like"/>
    <property type="match status" value="1"/>
</dbReference>
<protein>
    <recommendedName>
        <fullName evidence="2">DUF5591 domain-containing protein</fullName>
    </recommendedName>
</protein>
<dbReference type="GO" id="GO:0008033">
    <property type="term" value="P:tRNA processing"/>
    <property type="evidence" value="ECO:0007669"/>
    <property type="project" value="UniProtKB-KW"/>
</dbReference>
<keyword evidence="1" id="KW-0819">tRNA processing</keyword>
<organism evidence="3 4">
    <name type="scientific">Ignisphaera aggregans (strain DSM 17230 / JCM 13409 / AQ1.S1)</name>
    <dbReference type="NCBI Taxonomy" id="583356"/>
    <lineage>
        <taxon>Archaea</taxon>
        <taxon>Thermoproteota</taxon>
        <taxon>Thermoprotei</taxon>
        <taxon>Desulfurococcales</taxon>
        <taxon>Desulfurococcaceae</taxon>
        <taxon>Ignisphaera</taxon>
    </lineage>
</organism>
<sequence length="204" mass="24285">MCWELLYIDFVYSYGDESYIKSFIDIPPGEIVLRNTDELNLFRHPHIELWHRFLRDVFNPMICLREKALILPCSGIKPYRLSVTHRVAESIIDRYGLRDSIQVYILSEPMIIVPRELDIYYPFANYDYPPRELDGFYRDMFIDLLSIVIPRLRHYKKIVAILPKHHKNILLRSIERAGVELDIEIVDYGRKAFESIRKGIELLI</sequence>
<dbReference type="AlphaFoldDB" id="E0SSF7"/>
<evidence type="ECO:0000313" key="3">
    <source>
        <dbReference type="EMBL" id="ADM27429.1"/>
    </source>
</evidence>
<dbReference type="EMBL" id="CP002098">
    <property type="protein sequence ID" value="ADM27429.1"/>
    <property type="molecule type" value="Genomic_DNA"/>
</dbReference>
<keyword evidence="4" id="KW-1185">Reference proteome</keyword>
<name>E0SSF7_IGNAA</name>
<evidence type="ECO:0000256" key="1">
    <source>
        <dbReference type="ARBA" id="ARBA00022694"/>
    </source>
</evidence>
<dbReference type="Gene3D" id="3.40.50.10630">
    <property type="entry name" value="Uracil-DNA glycosylase-like"/>
    <property type="match status" value="1"/>
</dbReference>
<dbReference type="InterPro" id="IPR036895">
    <property type="entry name" value="Uracil-DNA_glycosylase-like_sf"/>
</dbReference>
<dbReference type="BioCyc" id="IAGG583356:GHAH-595-MONOMER"/>
<dbReference type="STRING" id="583356.Igag_0595"/>
<accession>E0SSF7</accession>
<dbReference type="InterPro" id="IPR040777">
    <property type="entry name" value="DUF5591"/>
</dbReference>
<dbReference type="Pfam" id="PF17884">
    <property type="entry name" value="DUF5591"/>
    <property type="match status" value="1"/>
</dbReference>
<dbReference type="KEGG" id="iag:Igag_0595"/>